<name>A0A4D7DVK9_9HYPH</name>
<dbReference type="GO" id="GO:0019808">
    <property type="term" value="F:polyamine binding"/>
    <property type="evidence" value="ECO:0007669"/>
    <property type="project" value="InterPro"/>
</dbReference>
<accession>A0A4D7DVK9</accession>
<comment type="subcellular location">
    <subcellularLocation>
        <location evidence="1">Periplasm</location>
    </subcellularLocation>
</comment>
<evidence type="ECO:0000256" key="4">
    <source>
        <dbReference type="ARBA" id="ARBA00022764"/>
    </source>
</evidence>
<dbReference type="PROSITE" id="PS51318">
    <property type="entry name" value="TAT"/>
    <property type="match status" value="1"/>
</dbReference>
<dbReference type="RefSeq" id="WP_051441378.1">
    <property type="nucleotide sequence ID" value="NZ_CP039694.1"/>
</dbReference>
<dbReference type="STRING" id="1367849.GCA_000518585_04097"/>
<dbReference type="InterPro" id="IPR006059">
    <property type="entry name" value="SBP"/>
</dbReference>
<reference evidence="6 8" key="2">
    <citation type="submission" date="2021-03" db="EMBL/GenBank/DDBJ databases">
        <title>Rapid diversification of plasmids in a genus of pathogenic and nitrogen fixing bacteria.</title>
        <authorList>
            <person name="Weisberg A.J."/>
            <person name="Miller M."/>
            <person name="Ream W."/>
            <person name="Grunwald N.J."/>
            <person name="Chang J.H."/>
        </authorList>
    </citation>
    <scope>NUCLEOTIDE SEQUENCE [LARGE SCALE GENOMIC DNA]</scope>
    <source>
        <strain evidence="6 8">AF3.44</strain>
        <plasmid evidence="6 8">pTiAF3.44</plasmid>
    </source>
</reference>
<sequence length="385" mass="41904">MEKTQTDIITNMMREHLLNRRSFLGASAVGVGGAILAPLFGAGRAQAAVGGSMKLMAWEGFTLDTELKSWREKSGVNVNVSIISAQEDVQAKLIGGSPVALDVAEVGASYSELYAKDLKITTPLDPSKLPNYNADNIYKYFYNGKYWLIDDQLAALPWIWGMDMPLYVEGAPPIKSLKDFLKPEYEGKLTIIDGQVGTFDLASRLAGLGDKFPYVTRDEMAAAWENLQPWKKQVRTFATSNGDVASLIASKEILGCLCTWTGVPAETAKAGVKSHTVIPEEGGVTWCDAWFVPKTAENIDTAYAFMNQSLDPAVQAQAAKTTACAAVSSKAIDYMDADTKALFDYGNIEAALAKSPIHALPPTTSDKYATYDDWLQGWNDFKSGF</sequence>
<organism evidence="5 7">
    <name type="scientific">Agrobacterium larrymoorei</name>
    <dbReference type="NCBI Taxonomy" id="160699"/>
    <lineage>
        <taxon>Bacteria</taxon>
        <taxon>Pseudomonadati</taxon>
        <taxon>Pseudomonadota</taxon>
        <taxon>Alphaproteobacteria</taxon>
        <taxon>Hyphomicrobiales</taxon>
        <taxon>Rhizobiaceae</taxon>
        <taxon>Rhizobium/Agrobacterium group</taxon>
        <taxon>Agrobacterium</taxon>
    </lineage>
</organism>
<keyword evidence="4" id="KW-0574">Periplasm</keyword>
<geneLocation type="plasmid" evidence="6 8">
    <name>pTiAF3.44</name>
</geneLocation>
<dbReference type="SUPFAM" id="SSF53850">
    <property type="entry name" value="Periplasmic binding protein-like II"/>
    <property type="match status" value="1"/>
</dbReference>
<dbReference type="Proteomes" id="UP000298545">
    <property type="component" value="Plasmid pTiCFBP5473"/>
</dbReference>
<dbReference type="PRINTS" id="PR00909">
    <property type="entry name" value="SPERMDNBNDNG"/>
</dbReference>
<dbReference type="Pfam" id="PF13416">
    <property type="entry name" value="SBP_bac_8"/>
    <property type="match status" value="1"/>
</dbReference>
<dbReference type="EMBL" id="CP072169">
    <property type="protein sequence ID" value="QYA10118.1"/>
    <property type="molecule type" value="Genomic_DNA"/>
</dbReference>
<evidence type="ECO:0000313" key="8">
    <source>
        <dbReference type="Proteomes" id="UP000826513"/>
    </source>
</evidence>
<dbReference type="GO" id="GO:0015846">
    <property type="term" value="P:polyamine transport"/>
    <property type="evidence" value="ECO:0007669"/>
    <property type="project" value="InterPro"/>
</dbReference>
<evidence type="ECO:0000313" key="6">
    <source>
        <dbReference type="EMBL" id="QYA10118.1"/>
    </source>
</evidence>
<reference evidence="5 7" key="1">
    <citation type="submission" date="2019-04" db="EMBL/GenBank/DDBJ databases">
        <title>Complete genome sequence of Agrobacterium larrymoorei CFBP5473.</title>
        <authorList>
            <person name="Haryono M."/>
            <person name="Chou L."/>
            <person name="Lin Y.-C."/>
            <person name="Lai E.-M."/>
            <person name="Kuo C.-H."/>
        </authorList>
    </citation>
    <scope>NUCLEOTIDE SEQUENCE [LARGE SCALE GENOMIC DNA]</scope>
    <source>
        <strain evidence="5 7">CFBP5473</strain>
        <plasmid evidence="7">pticfbp5473</plasmid>
        <plasmid evidence="5">pTiCFBP5473</plasmid>
    </source>
</reference>
<dbReference type="OrthoDB" id="6776301at2"/>
<geneLocation type="plasmid" evidence="5">
    <name>pTiCFBP5473</name>
</geneLocation>
<proteinExistence type="predicted"/>
<dbReference type="KEGG" id="alf:CFBP5473_24490"/>
<gene>
    <name evidence="5" type="ORF">CFBP5473_24490</name>
    <name evidence="6" type="ORF">J5285_23145</name>
</gene>
<dbReference type="AlphaFoldDB" id="A0A4D7DVK9"/>
<evidence type="ECO:0000313" key="5">
    <source>
        <dbReference type="EMBL" id="QCJ01104.1"/>
    </source>
</evidence>
<geneLocation type="plasmid" evidence="7">
    <name>pticfbp5473</name>
</geneLocation>
<evidence type="ECO:0000313" key="7">
    <source>
        <dbReference type="Proteomes" id="UP000298545"/>
    </source>
</evidence>
<keyword evidence="2" id="KW-0813">Transport</keyword>
<dbReference type="EMBL" id="CP039694">
    <property type="protein sequence ID" value="QCJ01104.1"/>
    <property type="molecule type" value="Genomic_DNA"/>
</dbReference>
<evidence type="ECO:0000256" key="1">
    <source>
        <dbReference type="ARBA" id="ARBA00004418"/>
    </source>
</evidence>
<dbReference type="Proteomes" id="UP000826513">
    <property type="component" value="Plasmid pTiAF3.44"/>
</dbReference>
<dbReference type="InterPro" id="IPR001188">
    <property type="entry name" value="Sperm_putr-bd"/>
</dbReference>
<evidence type="ECO:0000256" key="2">
    <source>
        <dbReference type="ARBA" id="ARBA00022448"/>
    </source>
</evidence>
<keyword evidence="8" id="KW-1185">Reference proteome</keyword>
<evidence type="ECO:0000256" key="3">
    <source>
        <dbReference type="ARBA" id="ARBA00022729"/>
    </source>
</evidence>
<dbReference type="PANTHER" id="PTHR30222">
    <property type="entry name" value="SPERMIDINE/PUTRESCINE-BINDING PERIPLASMIC PROTEIN"/>
    <property type="match status" value="1"/>
</dbReference>
<keyword evidence="3" id="KW-0732">Signal</keyword>
<dbReference type="PANTHER" id="PTHR30222:SF17">
    <property type="entry name" value="SPERMIDINE_PUTRESCINE-BINDING PERIPLASMIC PROTEIN"/>
    <property type="match status" value="1"/>
</dbReference>
<protein>
    <submittedName>
        <fullName evidence="5">Extracellular solute-binding protein</fullName>
    </submittedName>
</protein>
<keyword evidence="5" id="KW-0614">Plasmid</keyword>
<dbReference type="InterPro" id="IPR006311">
    <property type="entry name" value="TAT_signal"/>
</dbReference>
<dbReference type="Gene3D" id="3.40.190.10">
    <property type="entry name" value="Periplasmic binding protein-like II"/>
    <property type="match status" value="2"/>
</dbReference>
<dbReference type="GO" id="GO:0042597">
    <property type="term" value="C:periplasmic space"/>
    <property type="evidence" value="ECO:0007669"/>
    <property type="project" value="UniProtKB-SubCell"/>
</dbReference>